<name>A0A556MK50_9SPHI</name>
<dbReference type="GO" id="GO:0016491">
    <property type="term" value="F:oxidoreductase activity"/>
    <property type="evidence" value="ECO:0007669"/>
    <property type="project" value="UniProtKB-KW"/>
</dbReference>
<reference evidence="4 5" key="1">
    <citation type="submission" date="2019-07" db="EMBL/GenBank/DDBJ databases">
        <authorList>
            <person name="Huq M.A."/>
        </authorList>
    </citation>
    <scope>NUCLEOTIDE SEQUENCE [LARGE SCALE GENOMIC DNA]</scope>
    <source>
        <strain evidence="4 5">MAH-19</strain>
    </source>
</reference>
<evidence type="ECO:0000313" key="5">
    <source>
        <dbReference type="Proteomes" id="UP000318733"/>
    </source>
</evidence>
<evidence type="ECO:0000256" key="2">
    <source>
        <dbReference type="ARBA" id="ARBA00023002"/>
    </source>
</evidence>
<dbReference type="Pfam" id="PF00106">
    <property type="entry name" value="adh_short"/>
    <property type="match status" value="1"/>
</dbReference>
<dbReference type="Proteomes" id="UP000318733">
    <property type="component" value="Unassembled WGS sequence"/>
</dbReference>
<dbReference type="OrthoDB" id="9808814at2"/>
<dbReference type="PROSITE" id="PS00061">
    <property type="entry name" value="ADH_SHORT"/>
    <property type="match status" value="1"/>
</dbReference>
<dbReference type="GO" id="GO:0016020">
    <property type="term" value="C:membrane"/>
    <property type="evidence" value="ECO:0007669"/>
    <property type="project" value="TreeGrafter"/>
</dbReference>
<dbReference type="RefSeq" id="WP_144248308.1">
    <property type="nucleotide sequence ID" value="NZ_VLPK01000002.1"/>
</dbReference>
<comment type="similarity">
    <text evidence="1 3">Belongs to the short-chain dehydrogenases/reductases (SDR) family.</text>
</comment>
<dbReference type="PANTHER" id="PTHR44196">
    <property type="entry name" value="DEHYDROGENASE/REDUCTASE SDR FAMILY MEMBER 7B"/>
    <property type="match status" value="1"/>
</dbReference>
<dbReference type="AlphaFoldDB" id="A0A556MK50"/>
<comment type="caution">
    <text evidence="4">The sequence shown here is derived from an EMBL/GenBank/DDBJ whole genome shotgun (WGS) entry which is preliminary data.</text>
</comment>
<keyword evidence="2" id="KW-0560">Oxidoreductase</keyword>
<evidence type="ECO:0000256" key="1">
    <source>
        <dbReference type="ARBA" id="ARBA00006484"/>
    </source>
</evidence>
<dbReference type="InterPro" id="IPR036291">
    <property type="entry name" value="NAD(P)-bd_dom_sf"/>
</dbReference>
<dbReference type="PRINTS" id="PR00081">
    <property type="entry name" value="GDHRDH"/>
</dbReference>
<dbReference type="CDD" id="cd05233">
    <property type="entry name" value="SDR_c"/>
    <property type="match status" value="1"/>
</dbReference>
<dbReference type="InterPro" id="IPR020904">
    <property type="entry name" value="Sc_DH/Rdtase_CS"/>
</dbReference>
<dbReference type="InterPro" id="IPR002347">
    <property type="entry name" value="SDR_fam"/>
</dbReference>
<organism evidence="4 5">
    <name type="scientific">Mucilaginibacter corticis</name>
    <dbReference type="NCBI Taxonomy" id="2597670"/>
    <lineage>
        <taxon>Bacteria</taxon>
        <taxon>Pseudomonadati</taxon>
        <taxon>Bacteroidota</taxon>
        <taxon>Sphingobacteriia</taxon>
        <taxon>Sphingobacteriales</taxon>
        <taxon>Sphingobacteriaceae</taxon>
        <taxon>Mucilaginibacter</taxon>
    </lineage>
</organism>
<dbReference type="PANTHER" id="PTHR44196:SF2">
    <property type="entry name" value="SHORT-CHAIN DEHYDROGENASE-RELATED"/>
    <property type="match status" value="1"/>
</dbReference>
<evidence type="ECO:0000313" key="4">
    <source>
        <dbReference type="EMBL" id="TSJ40270.1"/>
    </source>
</evidence>
<proteinExistence type="inferred from homology"/>
<sequence>MKGYALITGASKGIGRSIANLLAQQGYNVLLVARSGDELEQLAASITTQYKVDARYLAVDLSEAGAADQVVNWFNALSVPLSILINNAGYGVFGRFDENKLAEQMNMLSVNINAVVELTYKLLPVLKEQQQVYILNLASTAAYQAMPGFALYAASKTFILNYSRALAFELKGTSVSVTCLCPGPTDTNFANRAGMDNLAELAEKFNMQPDEVARVGLKALFNKKAEVIPGFLNKLGAAGARHLNKGLIEGISARLYKL</sequence>
<dbReference type="Gene3D" id="3.40.50.720">
    <property type="entry name" value="NAD(P)-binding Rossmann-like Domain"/>
    <property type="match status" value="1"/>
</dbReference>
<accession>A0A556MK50</accession>
<gene>
    <name evidence="4" type="ORF">FO440_10930</name>
</gene>
<keyword evidence="5" id="KW-1185">Reference proteome</keyword>
<dbReference type="EMBL" id="VLPK01000002">
    <property type="protein sequence ID" value="TSJ40270.1"/>
    <property type="molecule type" value="Genomic_DNA"/>
</dbReference>
<dbReference type="PIRSF" id="PIRSF000126">
    <property type="entry name" value="11-beta-HSD1"/>
    <property type="match status" value="1"/>
</dbReference>
<dbReference type="SUPFAM" id="SSF51735">
    <property type="entry name" value="NAD(P)-binding Rossmann-fold domains"/>
    <property type="match status" value="1"/>
</dbReference>
<dbReference type="PRINTS" id="PR00080">
    <property type="entry name" value="SDRFAMILY"/>
</dbReference>
<evidence type="ECO:0000256" key="3">
    <source>
        <dbReference type="RuleBase" id="RU000363"/>
    </source>
</evidence>
<protein>
    <submittedName>
        <fullName evidence="4">SDR family oxidoreductase</fullName>
    </submittedName>
</protein>